<sequence length="80" mass="8029">MGNSSSDSARAPRKGLLNAAIVCFAVGIAAVVAIFLTPALTDGKPGLALFLLTLAWPLGFALAIAFALQSGRRSKGGNGS</sequence>
<organism evidence="2 3">
    <name type="scientific">Rhodococcus artemisiae</name>
    <dbReference type="NCBI Taxonomy" id="714159"/>
    <lineage>
        <taxon>Bacteria</taxon>
        <taxon>Bacillati</taxon>
        <taxon>Actinomycetota</taxon>
        <taxon>Actinomycetes</taxon>
        <taxon>Mycobacteriales</taxon>
        <taxon>Nocardiaceae</taxon>
        <taxon>Rhodococcus</taxon>
    </lineage>
</organism>
<keyword evidence="1" id="KW-0812">Transmembrane</keyword>
<keyword evidence="1" id="KW-0472">Membrane</keyword>
<keyword evidence="3" id="KW-1185">Reference proteome</keyword>
<comment type="caution">
    <text evidence="2">The sequence shown here is derived from an EMBL/GenBank/DDBJ whole genome shotgun (WGS) entry which is preliminary data.</text>
</comment>
<dbReference type="Proteomes" id="UP001336020">
    <property type="component" value="Unassembled WGS sequence"/>
</dbReference>
<dbReference type="RefSeq" id="WP_330135715.1">
    <property type="nucleotide sequence ID" value="NZ_JAUTXY010000013.1"/>
</dbReference>
<keyword evidence="1" id="KW-1133">Transmembrane helix</keyword>
<accession>A0ABU7LG99</accession>
<protein>
    <recommendedName>
        <fullName evidence="4">Integral membrane protein</fullName>
    </recommendedName>
</protein>
<evidence type="ECO:0008006" key="4">
    <source>
        <dbReference type="Google" id="ProtNLM"/>
    </source>
</evidence>
<proteinExistence type="predicted"/>
<evidence type="ECO:0000256" key="1">
    <source>
        <dbReference type="SAM" id="Phobius"/>
    </source>
</evidence>
<name>A0ABU7LG99_9NOCA</name>
<feature type="transmembrane region" description="Helical" evidence="1">
    <location>
        <begin position="46"/>
        <end position="68"/>
    </location>
</feature>
<gene>
    <name evidence="2" type="ORF">Q7514_23715</name>
</gene>
<evidence type="ECO:0000313" key="2">
    <source>
        <dbReference type="EMBL" id="MEE2060535.1"/>
    </source>
</evidence>
<evidence type="ECO:0000313" key="3">
    <source>
        <dbReference type="Proteomes" id="UP001336020"/>
    </source>
</evidence>
<feature type="transmembrane region" description="Helical" evidence="1">
    <location>
        <begin position="16"/>
        <end position="40"/>
    </location>
</feature>
<reference evidence="2 3" key="1">
    <citation type="submission" date="2023-07" db="EMBL/GenBank/DDBJ databases">
        <authorList>
            <person name="Girao M."/>
            <person name="Carvalho M.F."/>
        </authorList>
    </citation>
    <scope>NUCLEOTIDE SEQUENCE [LARGE SCALE GENOMIC DNA]</scope>
    <source>
        <strain evidence="2 3">YIM65754</strain>
    </source>
</reference>
<dbReference type="EMBL" id="JAUTXY010000013">
    <property type="protein sequence ID" value="MEE2060535.1"/>
    <property type="molecule type" value="Genomic_DNA"/>
</dbReference>